<organism evidence="1 2">
    <name type="scientific">Periplaneta americana</name>
    <name type="common">American cockroach</name>
    <name type="synonym">Blatta americana</name>
    <dbReference type="NCBI Taxonomy" id="6978"/>
    <lineage>
        <taxon>Eukaryota</taxon>
        <taxon>Metazoa</taxon>
        <taxon>Ecdysozoa</taxon>
        <taxon>Arthropoda</taxon>
        <taxon>Hexapoda</taxon>
        <taxon>Insecta</taxon>
        <taxon>Pterygota</taxon>
        <taxon>Neoptera</taxon>
        <taxon>Polyneoptera</taxon>
        <taxon>Dictyoptera</taxon>
        <taxon>Blattodea</taxon>
        <taxon>Blattoidea</taxon>
        <taxon>Blattidae</taxon>
        <taxon>Blattinae</taxon>
        <taxon>Periplaneta</taxon>
    </lineage>
</organism>
<dbReference type="EMBL" id="JAJSOF020000015">
    <property type="protein sequence ID" value="KAJ4441276.1"/>
    <property type="molecule type" value="Genomic_DNA"/>
</dbReference>
<sequence length="116" mass="13412">MAGSCEGGNEPPSSLKANIYRYDAVSNSEERMSLLPQMYEEIKSFVGRDTCSISEEIVMEFVVDKADVTEDFTRAYSESHRSGGINDVTLQRNKEQNCWNFRWLSWRLYKLLSVLR</sequence>
<name>A0ABQ8T5C7_PERAM</name>
<accession>A0ABQ8T5C7</accession>
<protein>
    <submittedName>
        <fullName evidence="1">Uncharacterized protein</fullName>
    </submittedName>
</protein>
<comment type="caution">
    <text evidence="1">The sequence shown here is derived from an EMBL/GenBank/DDBJ whole genome shotgun (WGS) entry which is preliminary data.</text>
</comment>
<keyword evidence="2" id="KW-1185">Reference proteome</keyword>
<evidence type="ECO:0000313" key="2">
    <source>
        <dbReference type="Proteomes" id="UP001148838"/>
    </source>
</evidence>
<reference evidence="1 2" key="1">
    <citation type="journal article" date="2022" name="Allergy">
        <title>Genome assembly and annotation of Periplaneta americana reveal a comprehensive cockroach allergen profile.</title>
        <authorList>
            <person name="Wang L."/>
            <person name="Xiong Q."/>
            <person name="Saelim N."/>
            <person name="Wang L."/>
            <person name="Nong W."/>
            <person name="Wan A.T."/>
            <person name="Shi M."/>
            <person name="Liu X."/>
            <person name="Cao Q."/>
            <person name="Hui J.H.L."/>
            <person name="Sookrung N."/>
            <person name="Leung T.F."/>
            <person name="Tungtrongchitr A."/>
            <person name="Tsui S.K.W."/>
        </authorList>
    </citation>
    <scope>NUCLEOTIDE SEQUENCE [LARGE SCALE GENOMIC DNA]</scope>
    <source>
        <strain evidence="1">PWHHKU_190912</strain>
    </source>
</reference>
<gene>
    <name evidence="1" type="ORF">ANN_11130</name>
</gene>
<proteinExistence type="predicted"/>
<dbReference type="Proteomes" id="UP001148838">
    <property type="component" value="Unassembled WGS sequence"/>
</dbReference>
<evidence type="ECO:0000313" key="1">
    <source>
        <dbReference type="EMBL" id="KAJ4441276.1"/>
    </source>
</evidence>